<dbReference type="AlphaFoldDB" id="A0A976FNI5"/>
<proteinExistence type="predicted"/>
<sequence>MGQESVSMDRSLTDTGAGGCCTNRKFPFVGNWCHAAGSVPLKLDKSSTRDLATNTIEFVGDIAYVLLPSLTVPLYVAHK</sequence>
<feature type="compositionally biased region" description="Polar residues" evidence="1">
    <location>
        <begin position="1"/>
        <end position="14"/>
    </location>
</feature>
<accession>A0A976FNI5</accession>
<keyword evidence="3" id="KW-1185">Reference proteome</keyword>
<reference evidence="2 3" key="1">
    <citation type="journal article" date="2021" name="Genome Biol.">
        <title>AFLAP: assembly-free linkage analysis pipeline using k-mers from genome sequencing data.</title>
        <authorList>
            <person name="Fletcher K."/>
            <person name="Zhang L."/>
            <person name="Gil J."/>
            <person name="Han R."/>
            <person name="Cavanaugh K."/>
            <person name="Michelmore R."/>
        </authorList>
    </citation>
    <scope>NUCLEOTIDE SEQUENCE [LARGE SCALE GENOMIC DNA]</scope>
    <source>
        <strain evidence="2 3">SF5</strain>
    </source>
</reference>
<evidence type="ECO:0000256" key="1">
    <source>
        <dbReference type="SAM" id="MobiDB-lite"/>
    </source>
</evidence>
<name>A0A976FNI5_BRELC</name>
<dbReference type="GeneID" id="94344636"/>
<gene>
    <name evidence="2" type="ORF">CCR75_000859</name>
</gene>
<dbReference type="RefSeq" id="XP_067819552.1">
    <property type="nucleotide sequence ID" value="XM_067958965.1"/>
</dbReference>
<evidence type="ECO:0000313" key="3">
    <source>
        <dbReference type="Proteomes" id="UP000294530"/>
    </source>
</evidence>
<dbReference type="Proteomes" id="UP000294530">
    <property type="component" value="Unassembled WGS sequence"/>
</dbReference>
<feature type="region of interest" description="Disordered" evidence="1">
    <location>
        <begin position="1"/>
        <end position="20"/>
    </location>
</feature>
<evidence type="ECO:0000313" key="2">
    <source>
        <dbReference type="EMBL" id="TDH70053.1"/>
    </source>
</evidence>
<dbReference type="KEGG" id="blac:94344636"/>
<protein>
    <submittedName>
        <fullName evidence="2">Uncharacterized protein</fullName>
    </submittedName>
</protein>
<dbReference type="EMBL" id="SHOA02000006">
    <property type="protein sequence ID" value="TDH70053.1"/>
    <property type="molecule type" value="Genomic_DNA"/>
</dbReference>
<organism evidence="2 3">
    <name type="scientific">Bremia lactucae</name>
    <name type="common">Lettuce downy mildew</name>
    <dbReference type="NCBI Taxonomy" id="4779"/>
    <lineage>
        <taxon>Eukaryota</taxon>
        <taxon>Sar</taxon>
        <taxon>Stramenopiles</taxon>
        <taxon>Oomycota</taxon>
        <taxon>Peronosporomycetes</taxon>
        <taxon>Peronosporales</taxon>
        <taxon>Peronosporaceae</taxon>
        <taxon>Bremia</taxon>
    </lineage>
</organism>
<comment type="caution">
    <text evidence="2">The sequence shown here is derived from an EMBL/GenBank/DDBJ whole genome shotgun (WGS) entry which is preliminary data.</text>
</comment>